<dbReference type="EMBL" id="JACHIW010000004">
    <property type="protein sequence ID" value="MBB5160036.1"/>
    <property type="molecule type" value="Genomic_DNA"/>
</dbReference>
<reference evidence="1 2" key="1">
    <citation type="submission" date="2020-08" db="EMBL/GenBank/DDBJ databases">
        <title>Sequencing the genomes of 1000 actinobacteria strains.</title>
        <authorList>
            <person name="Klenk H.-P."/>
        </authorList>
    </citation>
    <scope>NUCLEOTIDE SEQUENCE [LARGE SCALE GENOMIC DNA]</scope>
    <source>
        <strain evidence="1 2">DSM 45584</strain>
    </source>
</reference>
<name>A0A840QHM6_9PSEU</name>
<proteinExistence type="predicted"/>
<accession>A0A840QHM6</accession>
<evidence type="ECO:0000313" key="2">
    <source>
        <dbReference type="Proteomes" id="UP000584374"/>
    </source>
</evidence>
<gene>
    <name evidence="1" type="ORF">BJ970_007637</name>
</gene>
<keyword evidence="2" id="KW-1185">Reference proteome</keyword>
<sequence length="445" mass="50207">MPLFREATPLRPEPERTPLISLDDMPAATEPAVFLGPESFAEIPGYVFLNWETNVGVLTVAYDTAEQGHARPEWVRDFKPDTRCLLEAAQTGFHAPDGPDVYDLSIRGDDRGRLWRYYSRAIGQPAPYWPRDLGHRELIEAWRPGNATVVAVPRQRPDLTPLLELAALYPADSAVHRVLTYYYRKSARSAAGGSRIALECFGDEMAFPELTDKLTIAARAVDIPEPEKLDEQAIRAVFAEIMERKDTLAERVVECIRRWGAQRYFPFATVERYRAEECVMLGEWLHQLDEVPVYLPDPKFGYALSIGRHRGVSRRLVDRATGAPVMELVDHHGEVDEYVTLLPRRLPATTPLVELIVDCGGQSLWVRTEDGTLYPAPGGEYGVAWGYLGSMIAPLVERLLDDINTAPIDEPEKPADTELTRWTKKTVPSGTVFTRRQLEKARRRS</sequence>
<dbReference type="Proteomes" id="UP000584374">
    <property type="component" value="Unassembled WGS sequence"/>
</dbReference>
<evidence type="ECO:0000313" key="1">
    <source>
        <dbReference type="EMBL" id="MBB5160036.1"/>
    </source>
</evidence>
<dbReference type="RefSeq" id="WP_184733191.1">
    <property type="nucleotide sequence ID" value="NZ_JACHIW010000004.1"/>
</dbReference>
<protein>
    <submittedName>
        <fullName evidence="1">Uncharacterized protein</fullName>
    </submittedName>
</protein>
<organism evidence="1 2">
    <name type="scientific">Saccharopolyspora phatthalungensis</name>
    <dbReference type="NCBI Taxonomy" id="664693"/>
    <lineage>
        <taxon>Bacteria</taxon>
        <taxon>Bacillati</taxon>
        <taxon>Actinomycetota</taxon>
        <taxon>Actinomycetes</taxon>
        <taxon>Pseudonocardiales</taxon>
        <taxon>Pseudonocardiaceae</taxon>
        <taxon>Saccharopolyspora</taxon>
    </lineage>
</organism>
<comment type="caution">
    <text evidence="1">The sequence shown here is derived from an EMBL/GenBank/DDBJ whole genome shotgun (WGS) entry which is preliminary data.</text>
</comment>
<dbReference type="AlphaFoldDB" id="A0A840QHM6"/>